<feature type="compositionally biased region" description="Basic and acidic residues" evidence="1">
    <location>
        <begin position="1"/>
        <end position="12"/>
    </location>
</feature>
<evidence type="ECO:0000256" key="1">
    <source>
        <dbReference type="SAM" id="MobiDB-lite"/>
    </source>
</evidence>
<dbReference type="PANTHER" id="PTHR39475">
    <property type="entry name" value="CONIDIATION-SPECIFIC PROTEIN 6"/>
    <property type="match status" value="1"/>
</dbReference>
<dbReference type="PANTHER" id="PTHR39475:SF1">
    <property type="entry name" value="CONIDIATION-SPECIFIC PROTEIN 6"/>
    <property type="match status" value="1"/>
</dbReference>
<evidence type="ECO:0000313" key="3">
    <source>
        <dbReference type="Proteomes" id="UP000812966"/>
    </source>
</evidence>
<comment type="caution">
    <text evidence="2">The sequence shown here is derived from an EMBL/GenBank/DDBJ whole genome shotgun (WGS) entry which is preliminary data.</text>
</comment>
<reference evidence="2" key="1">
    <citation type="submission" date="2020-04" db="EMBL/GenBank/DDBJ databases">
        <title>Analysis of mating type loci in Filobasidium floriforme.</title>
        <authorList>
            <person name="Nowrousian M."/>
        </authorList>
    </citation>
    <scope>NUCLEOTIDE SEQUENCE</scope>
    <source>
        <strain evidence="2">CBS 6242</strain>
    </source>
</reference>
<evidence type="ECO:0000313" key="2">
    <source>
        <dbReference type="EMBL" id="KAG7528678.1"/>
    </source>
</evidence>
<feature type="compositionally biased region" description="Basic and acidic residues" evidence="1">
    <location>
        <begin position="79"/>
        <end position="103"/>
    </location>
</feature>
<organism evidence="2 3">
    <name type="scientific">Filobasidium floriforme</name>
    <dbReference type="NCBI Taxonomy" id="5210"/>
    <lineage>
        <taxon>Eukaryota</taxon>
        <taxon>Fungi</taxon>
        <taxon>Dikarya</taxon>
        <taxon>Basidiomycota</taxon>
        <taxon>Agaricomycotina</taxon>
        <taxon>Tremellomycetes</taxon>
        <taxon>Filobasidiales</taxon>
        <taxon>Filobasidiaceae</taxon>
        <taxon>Filobasidium</taxon>
    </lineage>
</organism>
<dbReference type="Proteomes" id="UP000812966">
    <property type="component" value="Unassembled WGS sequence"/>
</dbReference>
<feature type="region of interest" description="Disordered" evidence="1">
    <location>
        <begin position="1"/>
        <end position="118"/>
    </location>
</feature>
<feature type="compositionally biased region" description="Basic and acidic residues" evidence="1">
    <location>
        <begin position="28"/>
        <end position="56"/>
    </location>
</feature>
<name>A0A8K0JHK9_9TREE</name>
<dbReference type="AlphaFoldDB" id="A0A8K0JHK9"/>
<sequence length="118" mass="12894">MSAEEHVQKASAHDSAGAVDPKTGNTLSHHDASGETAFEHGKEGAHNRIDGKDERSFANNIQDAKRIEKEEEAAQAAKDAIKPTDIAKSHGNEPSRGAKIDEQIEKEEEEELRRKGKI</sequence>
<keyword evidence="3" id="KW-1185">Reference proteome</keyword>
<proteinExistence type="predicted"/>
<protein>
    <submittedName>
        <fullName evidence="2">Uncharacterized protein</fullName>
    </submittedName>
</protein>
<dbReference type="EMBL" id="JABELV010000172">
    <property type="protein sequence ID" value="KAG7528678.1"/>
    <property type="molecule type" value="Genomic_DNA"/>
</dbReference>
<gene>
    <name evidence="2" type="ORF">FFLO_06009</name>
</gene>
<accession>A0A8K0JHK9</accession>